<evidence type="ECO:0000256" key="4">
    <source>
        <dbReference type="ARBA" id="ARBA00022840"/>
    </source>
</evidence>
<dbReference type="GO" id="GO:0005829">
    <property type="term" value="C:cytosol"/>
    <property type="evidence" value="ECO:0007669"/>
    <property type="project" value="TreeGrafter"/>
</dbReference>
<feature type="region of interest" description="Disordered" evidence="6">
    <location>
        <begin position="657"/>
        <end position="726"/>
    </location>
</feature>
<organism evidence="8 9">
    <name type="scientific">Plasmodium fragile</name>
    <dbReference type="NCBI Taxonomy" id="5857"/>
    <lineage>
        <taxon>Eukaryota</taxon>
        <taxon>Sar</taxon>
        <taxon>Alveolata</taxon>
        <taxon>Apicomplexa</taxon>
        <taxon>Aconoidasida</taxon>
        <taxon>Haemosporida</taxon>
        <taxon>Plasmodiidae</taxon>
        <taxon>Plasmodium</taxon>
        <taxon>Plasmodium (Plasmodium)</taxon>
    </lineage>
</organism>
<evidence type="ECO:0000259" key="7">
    <source>
        <dbReference type="PROSITE" id="PS50011"/>
    </source>
</evidence>
<dbReference type="PROSITE" id="PS50011">
    <property type="entry name" value="PROTEIN_KINASE_DOM"/>
    <property type="match status" value="1"/>
</dbReference>
<keyword evidence="1" id="KW-0808">Transferase</keyword>
<dbReference type="GO" id="GO:0017148">
    <property type="term" value="P:negative regulation of translation"/>
    <property type="evidence" value="ECO:0007669"/>
    <property type="project" value="UniProtKB-KW"/>
</dbReference>
<feature type="compositionally biased region" description="Basic and acidic residues" evidence="6">
    <location>
        <begin position="368"/>
        <end position="391"/>
    </location>
</feature>
<feature type="compositionally biased region" description="Basic and acidic residues" evidence="6">
    <location>
        <begin position="185"/>
        <end position="204"/>
    </location>
</feature>
<dbReference type="AlphaFoldDB" id="A0A0D9QGI3"/>
<dbReference type="InterPro" id="IPR000719">
    <property type="entry name" value="Prot_kinase_dom"/>
</dbReference>
<dbReference type="GO" id="GO:0005634">
    <property type="term" value="C:nucleus"/>
    <property type="evidence" value="ECO:0007669"/>
    <property type="project" value="TreeGrafter"/>
</dbReference>
<dbReference type="VEuPathDB" id="PlasmoDB:AK88_04211"/>
<gene>
    <name evidence="8" type="ORF">AK88_04211</name>
</gene>
<dbReference type="GO" id="GO:0005524">
    <property type="term" value="F:ATP binding"/>
    <property type="evidence" value="ECO:0007669"/>
    <property type="project" value="UniProtKB-KW"/>
</dbReference>
<dbReference type="Proteomes" id="UP000054561">
    <property type="component" value="Unassembled WGS sequence"/>
</dbReference>
<feature type="region of interest" description="Disordered" evidence="6">
    <location>
        <begin position="132"/>
        <end position="204"/>
    </location>
</feature>
<dbReference type="GO" id="GO:0004694">
    <property type="term" value="F:eukaryotic translation initiation factor 2alpha kinase activity"/>
    <property type="evidence" value="ECO:0007669"/>
    <property type="project" value="TreeGrafter"/>
</dbReference>
<dbReference type="PANTHER" id="PTHR11042:SF136">
    <property type="entry name" value="EIF-2-ALPHA KINASE GCN2"/>
    <property type="match status" value="1"/>
</dbReference>
<dbReference type="Gene3D" id="1.10.510.10">
    <property type="entry name" value="Transferase(Phosphotransferase) domain 1"/>
    <property type="match status" value="1"/>
</dbReference>
<sequence length="1225" mass="139735">MLNQKIKFIQRLTSKKEKKNDVLYVQCEYCKGEILEKEIKRNFFQHNKYLIWTVFRQILECLSYLHKRDIYLKNLTTRNMFVHVDQYGIHIKIVNYTACNLIGYIYFYSSSYERNCSYMANFVRTFYGAEERGDKRRDDPQGRDASGRSRRRHEPGEQTLHAQTAKKNTKADKGASKTQRAPHTPQEKGEKEKGEQEAKGEGVEEEAKWSFFSHMKSHMRKTLLEDQKNHSTKSDTTQKPKEQNEFYTHTYNQHLYNCLAKHKYSYEELDLFSLALVLYEMLHVPFKSPKEKIINLRNMIVNKTFPGDFVKNAGDDGAVKVLKFILINTVSGCLEKEPLGRLQYPDISDLSAKTDDWKWSPHPSAGDRSGDRSVDRSVDRSGNKNGDKKGDNNQARLASQGRKKTEKKNAIAVGSYRKAEGKEKEGGDVRFKSATCTTACAPPPGGRAVSANPDAADLLLSHPNQSLKGKVEAVKKEAAKKEEGQKETGKTDVSTKDGEGRHGISAEQLLNCPLIPMVIQRDLFKYFLQKLKINSPLECKNVLTVLLNKKKEGNEERLMGTNRNVMAYTNVRTYEYDVVSSYVFDHISTVLLKKNTTHNHALAFLLHPGRGGGPLIEQNVDNNFGQKIATNFIKRMEVKKRRSARGGNRVYYSKYERAGGAKHGHDHDGGKHGGYQHGDDQQSSEQEDIPIGLHVDAQERGGGGRPPSNSPPWETQKKTEGEKNGPILNRSKKRIVFIDKNNKLLYVPFYLTESYMSAIAHGTQGKNFSSSFFLSQNHFLQSGRQEIVRRENSVLYSSVVRVDNRGDLHFGVSTVGGTRKGSGARKRSSANRVNNTCEAAPDAHCSNHGSESEGGDPAPGHETHINLSFCVYQLMTLHNVLSILHRFEHYMGKLTIKWSCTHMVMQIIRDILFIDQDETARFILTQLRQPNIKYKHLKKLLYFLNITYDDRVLKKLFSVVVDTSDNLKQKMHKVIKMYFILDHRHKNSISYLASTIIYMDSLFEHFNTCKNTFVWDLFMNEYEQVFLFSFSFAIYPEVDQAALLSMGGVSTEAFSLSSERPPSEATYNFVYEIFVDTISALILQKVRKNNCASMHIDFHSPSVVITTKAYKLLVYAFSLYNSLIQNGIKCECKVSPLVETSKFEQGLLKYSDINIHVQITQKVNSNTSLNIEDYEGSAETITSNIVGEENVNIMYSTHIIRLNIKKNFENESSLINYIKQFYAKR</sequence>
<feature type="region of interest" description="Disordered" evidence="6">
    <location>
        <begin position="839"/>
        <end position="858"/>
    </location>
</feature>
<evidence type="ECO:0000256" key="1">
    <source>
        <dbReference type="ARBA" id="ARBA00022679"/>
    </source>
</evidence>
<evidence type="ECO:0000256" key="3">
    <source>
        <dbReference type="ARBA" id="ARBA00022777"/>
    </source>
</evidence>
<evidence type="ECO:0000313" key="9">
    <source>
        <dbReference type="Proteomes" id="UP000054561"/>
    </source>
</evidence>
<evidence type="ECO:0000256" key="6">
    <source>
        <dbReference type="SAM" id="MobiDB-lite"/>
    </source>
</evidence>
<dbReference type="InterPro" id="IPR050339">
    <property type="entry name" value="CC_SR_Kinase"/>
</dbReference>
<evidence type="ECO:0000256" key="5">
    <source>
        <dbReference type="ARBA" id="ARBA00023193"/>
    </source>
</evidence>
<feature type="region of interest" description="Disordered" evidence="6">
    <location>
        <begin position="353"/>
        <end position="412"/>
    </location>
</feature>
<keyword evidence="5" id="KW-0652">Protein synthesis inhibitor</keyword>
<dbReference type="SUPFAM" id="SSF56112">
    <property type="entry name" value="Protein kinase-like (PK-like)"/>
    <property type="match status" value="1"/>
</dbReference>
<proteinExistence type="predicted"/>
<dbReference type="RefSeq" id="XP_012337244.1">
    <property type="nucleotide sequence ID" value="XM_012481821.1"/>
</dbReference>
<dbReference type="EMBL" id="KQ001700">
    <property type="protein sequence ID" value="KJP86160.1"/>
    <property type="molecule type" value="Genomic_DNA"/>
</dbReference>
<dbReference type="OrthoDB" id="341578at2759"/>
<keyword evidence="3 8" id="KW-0418">Kinase</keyword>
<name>A0A0D9QGI3_PLAFR</name>
<feature type="domain" description="Protein kinase" evidence="7">
    <location>
        <begin position="1"/>
        <end position="365"/>
    </location>
</feature>
<dbReference type="InterPro" id="IPR011009">
    <property type="entry name" value="Kinase-like_dom_sf"/>
</dbReference>
<feature type="region of interest" description="Disordered" evidence="6">
    <location>
        <begin position="475"/>
        <end position="500"/>
    </location>
</feature>
<dbReference type="PANTHER" id="PTHR11042">
    <property type="entry name" value="EUKARYOTIC TRANSLATION INITIATION FACTOR 2-ALPHA KINASE EIF2-ALPHA KINASE -RELATED"/>
    <property type="match status" value="1"/>
</dbReference>
<evidence type="ECO:0000256" key="2">
    <source>
        <dbReference type="ARBA" id="ARBA00022741"/>
    </source>
</evidence>
<protein>
    <submittedName>
        <fullName evidence="8">Serine/threonine protein kinase</fullName>
    </submittedName>
</protein>
<keyword evidence="4" id="KW-0067">ATP-binding</keyword>
<evidence type="ECO:0000313" key="8">
    <source>
        <dbReference type="EMBL" id="KJP86160.1"/>
    </source>
</evidence>
<feature type="compositionally biased region" description="Basic and acidic residues" evidence="6">
    <location>
        <begin position="132"/>
        <end position="147"/>
    </location>
</feature>
<keyword evidence="9" id="KW-1185">Reference proteome</keyword>
<feature type="compositionally biased region" description="Basic and acidic residues" evidence="6">
    <location>
        <begin position="657"/>
        <end position="671"/>
    </location>
</feature>
<keyword evidence="2" id="KW-0547">Nucleotide-binding</keyword>
<reference evidence="8 9" key="1">
    <citation type="submission" date="2014-03" db="EMBL/GenBank/DDBJ databases">
        <title>The Genome Sequence of Plasmodium fragile nilgiri.</title>
        <authorList>
            <consortium name="The Broad Institute Genomics Platform"/>
            <consortium name="The Broad Institute Genome Sequencing Center for Infectious Disease"/>
            <person name="Neafsey D."/>
            <person name="Duraisingh M."/>
            <person name="Young S.K."/>
            <person name="Zeng Q."/>
            <person name="Gargeya S."/>
            <person name="Abouelleil A."/>
            <person name="Alvarado L."/>
            <person name="Chapman S.B."/>
            <person name="Gainer-Dewar J."/>
            <person name="Goldberg J."/>
            <person name="Griggs A."/>
            <person name="Gujja S."/>
            <person name="Hansen M."/>
            <person name="Howarth C."/>
            <person name="Imamovic A."/>
            <person name="Larimer J."/>
            <person name="Pearson M."/>
            <person name="Poon T.W."/>
            <person name="Priest M."/>
            <person name="Roberts A."/>
            <person name="Saif S."/>
            <person name="Shea T."/>
            <person name="Sykes S."/>
            <person name="Wortman J."/>
            <person name="Nusbaum C."/>
            <person name="Birren B."/>
        </authorList>
    </citation>
    <scope>NUCLEOTIDE SEQUENCE [LARGE SCALE GENOMIC DNA]</scope>
    <source>
        <strain evidence="9">nilgiri</strain>
    </source>
</reference>
<keyword evidence="8" id="KW-0723">Serine/threonine-protein kinase</keyword>
<dbReference type="GeneID" id="24269525"/>
<accession>A0A0D9QGI3</accession>